<keyword evidence="1" id="KW-1133">Transmembrane helix</keyword>
<feature type="transmembrane region" description="Helical" evidence="1">
    <location>
        <begin position="509"/>
        <end position="533"/>
    </location>
</feature>
<dbReference type="Proteomes" id="UP000662857">
    <property type="component" value="Chromosome"/>
</dbReference>
<feature type="transmembrane region" description="Helical" evidence="1">
    <location>
        <begin position="445"/>
        <end position="462"/>
    </location>
</feature>
<reference evidence="2" key="1">
    <citation type="submission" date="2021-02" db="EMBL/GenBank/DDBJ databases">
        <title>Natrosporangium hydrolyticum gen. nov., sp. nov, a haloalkaliphilic actinobacterium from a soda solonchak soil.</title>
        <authorList>
            <person name="Sorokin D.Y."/>
            <person name="Khijniak T.V."/>
            <person name="Zakharycheva A.P."/>
            <person name="Boueva O.V."/>
            <person name="Ariskina E.V."/>
            <person name="Hahnke R.L."/>
            <person name="Bunk B."/>
            <person name="Sproer C."/>
            <person name="Schumann P."/>
            <person name="Evtushenko L.I."/>
            <person name="Kublanov I.V."/>
        </authorList>
    </citation>
    <scope>NUCLEOTIDE SEQUENCE</scope>
    <source>
        <strain evidence="2">DSM 106523</strain>
    </source>
</reference>
<organism evidence="2 3">
    <name type="scientific">Natronosporangium hydrolyticum</name>
    <dbReference type="NCBI Taxonomy" id="2811111"/>
    <lineage>
        <taxon>Bacteria</taxon>
        <taxon>Bacillati</taxon>
        <taxon>Actinomycetota</taxon>
        <taxon>Actinomycetes</taxon>
        <taxon>Micromonosporales</taxon>
        <taxon>Micromonosporaceae</taxon>
        <taxon>Natronosporangium</taxon>
    </lineage>
</organism>
<gene>
    <name evidence="2" type="ORF">JQS43_16870</name>
</gene>
<feature type="transmembrane region" description="Helical" evidence="1">
    <location>
        <begin position="303"/>
        <end position="322"/>
    </location>
</feature>
<sequence length="542" mass="55172">MTHLTGTGRLFRLAVRRDRVLLPVWLVAISGLAVAVVSSVSALYTSAEERSQAAAFSAANVAARIFDGPASGSSLGAMTMVESYWLLAVLAAIMSAQAVVRHTRQDEETGRAELLGAAAIGRYARLAAALLLALVANLLLTGAVAGALIANDLPVAGSFAGGAAVAATGLTFAGVAAVTAQLSTTQRGANGLAMAVLGAAFLLRAVGDAAGEVAANQVELVSAWPSWLSPIGWGQQLRPFYQDNWEVLGLFGGLFAILVAVAFALTSRRDLGSGLLADRRGPATAPAALLSPLGLAWRLQRGILLAWLVGLVIVGAAFGAVGDSVDDFVGISDQFEQLIVAQAAGADLVDLFFGFLTGFLGIAAAGYTVQALLRMRAEEAAGHLESVLATAVSRATWLGSHALIAGAGTLLLLVATGVSGAVGYAFAAGDLATGLGMLQASLGQLPAVLAVGGFVVAVFGLVPRFAVALSWAALAVSLVMGQLGELLELPRPVLNVSPFTHLPPVPAESYAWLPAMIMVAVAAVLAVGGLVSFRRRDLALGA</sequence>
<keyword evidence="1" id="KW-0472">Membrane</keyword>
<evidence type="ECO:0000313" key="3">
    <source>
        <dbReference type="Proteomes" id="UP000662857"/>
    </source>
</evidence>
<feature type="transmembrane region" description="Helical" evidence="1">
    <location>
        <begin position="189"/>
        <end position="207"/>
    </location>
</feature>
<dbReference type="KEGG" id="nhy:JQS43_16870"/>
<feature type="transmembrane region" description="Helical" evidence="1">
    <location>
        <begin position="155"/>
        <end position="177"/>
    </location>
</feature>
<dbReference type="AlphaFoldDB" id="A0A895YAL6"/>
<name>A0A895YAL6_9ACTN</name>
<feature type="transmembrane region" description="Helical" evidence="1">
    <location>
        <begin position="402"/>
        <end position="425"/>
    </location>
</feature>
<accession>A0A895YAL6</accession>
<evidence type="ECO:0000256" key="1">
    <source>
        <dbReference type="SAM" id="Phobius"/>
    </source>
</evidence>
<feature type="transmembrane region" description="Helical" evidence="1">
    <location>
        <begin position="20"/>
        <end position="44"/>
    </location>
</feature>
<keyword evidence="3" id="KW-1185">Reference proteome</keyword>
<feature type="transmembrane region" description="Helical" evidence="1">
    <location>
        <begin position="84"/>
        <end position="102"/>
    </location>
</feature>
<keyword evidence="1" id="KW-0812">Transmembrane</keyword>
<feature type="transmembrane region" description="Helical" evidence="1">
    <location>
        <begin position="469"/>
        <end position="489"/>
    </location>
</feature>
<proteinExistence type="predicted"/>
<protein>
    <submittedName>
        <fullName evidence="2">Anibiotic ABC transporter</fullName>
    </submittedName>
</protein>
<feature type="transmembrane region" description="Helical" evidence="1">
    <location>
        <begin position="351"/>
        <end position="373"/>
    </location>
</feature>
<feature type="transmembrane region" description="Helical" evidence="1">
    <location>
        <begin position="123"/>
        <end position="149"/>
    </location>
</feature>
<dbReference type="EMBL" id="CP070499">
    <property type="protein sequence ID" value="QSB13292.1"/>
    <property type="molecule type" value="Genomic_DNA"/>
</dbReference>
<dbReference type="RefSeq" id="WP_239675373.1">
    <property type="nucleotide sequence ID" value="NZ_CP070499.1"/>
</dbReference>
<evidence type="ECO:0000313" key="2">
    <source>
        <dbReference type="EMBL" id="QSB13292.1"/>
    </source>
</evidence>
<feature type="transmembrane region" description="Helical" evidence="1">
    <location>
        <begin position="247"/>
        <end position="266"/>
    </location>
</feature>